<sequence>MPAPSQLSIATSAVRRLLKEESTYHKELVTEEQKLKDLEQRVENGEENEDGNAEFILNQHRTAVEQTKAVFAPLRKRIEDAVTRLEEQIAIGEENGANETELEAAKQVLKEGQKPAANGASA</sequence>
<dbReference type="EMBL" id="JAPDFR010000003">
    <property type="protein sequence ID" value="KAK0387628.1"/>
    <property type="molecule type" value="Genomic_DNA"/>
</dbReference>
<organism evidence="5 6">
    <name type="scientific">Sarocladium strictum</name>
    <name type="common">Black bundle disease fungus</name>
    <name type="synonym">Acremonium strictum</name>
    <dbReference type="NCBI Taxonomy" id="5046"/>
    <lineage>
        <taxon>Eukaryota</taxon>
        <taxon>Fungi</taxon>
        <taxon>Dikarya</taxon>
        <taxon>Ascomycota</taxon>
        <taxon>Pezizomycotina</taxon>
        <taxon>Sordariomycetes</taxon>
        <taxon>Hypocreomycetidae</taxon>
        <taxon>Hypocreales</taxon>
        <taxon>Sarocladiaceae</taxon>
        <taxon>Sarocladium</taxon>
    </lineage>
</organism>
<name>A0AA39GJ76_SARSR</name>
<keyword evidence="3" id="KW-0963">Cytoplasm</keyword>
<accession>A0AA39GJ76</accession>
<dbReference type="GO" id="GO:0005829">
    <property type="term" value="C:cytosol"/>
    <property type="evidence" value="ECO:0007669"/>
    <property type="project" value="TreeGrafter"/>
</dbReference>
<dbReference type="GO" id="GO:0007023">
    <property type="term" value="P:post-chaperonin tubulin folding pathway"/>
    <property type="evidence" value="ECO:0007669"/>
    <property type="project" value="UniProtKB-UniRule"/>
</dbReference>
<gene>
    <name evidence="5" type="ORF">NLU13_3874</name>
</gene>
<dbReference type="Pfam" id="PF02970">
    <property type="entry name" value="TBCA"/>
    <property type="match status" value="1"/>
</dbReference>
<comment type="subunit">
    <text evidence="3">Supercomplex made of cofactors A to E. Cofactors A and D function by capturing and stabilizing tubulin in a quasi-native conformation. Cofactor E binds to the cofactor D-tubulin complex; interaction with cofactor C then causes the release of tubulin polypeptides that are committed to the native state.</text>
</comment>
<dbReference type="GO" id="GO:0048487">
    <property type="term" value="F:beta-tubulin binding"/>
    <property type="evidence" value="ECO:0007669"/>
    <property type="project" value="InterPro"/>
</dbReference>
<evidence type="ECO:0000256" key="2">
    <source>
        <dbReference type="ARBA" id="ARBA00023186"/>
    </source>
</evidence>
<dbReference type="SUPFAM" id="SSF46988">
    <property type="entry name" value="Tubulin chaperone cofactor A"/>
    <property type="match status" value="1"/>
</dbReference>
<dbReference type="InterPro" id="IPR004226">
    <property type="entry name" value="TBCA"/>
</dbReference>
<evidence type="ECO:0000256" key="4">
    <source>
        <dbReference type="SAM" id="Coils"/>
    </source>
</evidence>
<evidence type="ECO:0000313" key="6">
    <source>
        <dbReference type="Proteomes" id="UP001175261"/>
    </source>
</evidence>
<protein>
    <recommendedName>
        <fullName evidence="3">Tubulin-specific chaperone A</fullName>
    </recommendedName>
</protein>
<proteinExistence type="inferred from homology"/>
<reference evidence="5" key="1">
    <citation type="submission" date="2022-10" db="EMBL/GenBank/DDBJ databases">
        <title>Determination and structural analysis of whole genome sequence of Sarocladium strictum F4-1.</title>
        <authorList>
            <person name="Hu L."/>
            <person name="Jiang Y."/>
        </authorList>
    </citation>
    <scope>NUCLEOTIDE SEQUENCE</scope>
    <source>
        <strain evidence="5">F4-1</strain>
    </source>
</reference>
<dbReference type="Proteomes" id="UP001175261">
    <property type="component" value="Unassembled WGS sequence"/>
</dbReference>
<dbReference type="AlphaFoldDB" id="A0AA39GJ76"/>
<comment type="similarity">
    <text evidence="1 3">Belongs to the TBCA family.</text>
</comment>
<dbReference type="GO" id="GO:0007021">
    <property type="term" value="P:tubulin complex assembly"/>
    <property type="evidence" value="ECO:0007669"/>
    <property type="project" value="UniProtKB-UniRule"/>
</dbReference>
<dbReference type="Gene3D" id="1.20.58.90">
    <property type="match status" value="1"/>
</dbReference>
<evidence type="ECO:0000256" key="1">
    <source>
        <dbReference type="ARBA" id="ARBA00006806"/>
    </source>
</evidence>
<feature type="coiled-coil region" evidence="4">
    <location>
        <begin position="21"/>
        <end position="48"/>
    </location>
</feature>
<dbReference type="GO" id="GO:0005874">
    <property type="term" value="C:microtubule"/>
    <property type="evidence" value="ECO:0007669"/>
    <property type="project" value="UniProtKB-KW"/>
</dbReference>
<evidence type="ECO:0000313" key="5">
    <source>
        <dbReference type="EMBL" id="KAK0387628.1"/>
    </source>
</evidence>
<comment type="subcellular location">
    <subcellularLocation>
        <location evidence="3">Cytoplasm</location>
        <location evidence="3">Cytoskeleton</location>
    </subcellularLocation>
</comment>
<evidence type="ECO:0000256" key="3">
    <source>
        <dbReference type="RuleBase" id="RU364030"/>
    </source>
</evidence>
<keyword evidence="3" id="KW-0493">Microtubule</keyword>
<dbReference type="PANTHER" id="PTHR21500:SF0">
    <property type="entry name" value="TUBULIN-SPECIFIC CHAPERONE A"/>
    <property type="match status" value="1"/>
</dbReference>
<keyword evidence="2 3" id="KW-0143">Chaperone</keyword>
<keyword evidence="4" id="KW-0175">Coiled coil</keyword>
<dbReference type="InterPro" id="IPR036126">
    <property type="entry name" value="TBCA_sf"/>
</dbReference>
<keyword evidence="6" id="KW-1185">Reference proteome</keyword>
<keyword evidence="3" id="KW-0206">Cytoskeleton</keyword>
<comment type="caution">
    <text evidence="5">The sequence shown here is derived from an EMBL/GenBank/DDBJ whole genome shotgun (WGS) entry which is preliminary data.</text>
</comment>
<dbReference type="PANTHER" id="PTHR21500">
    <property type="entry name" value="TUBULIN-SPECIFIC CHAPERONE A"/>
    <property type="match status" value="1"/>
</dbReference>